<name>A0ACB6S9V9_9PLEO</name>
<dbReference type="Proteomes" id="UP000799754">
    <property type="component" value="Unassembled WGS sequence"/>
</dbReference>
<evidence type="ECO:0000313" key="2">
    <source>
        <dbReference type="Proteomes" id="UP000799754"/>
    </source>
</evidence>
<dbReference type="EMBL" id="MU006706">
    <property type="protein sequence ID" value="KAF2630763.1"/>
    <property type="molecule type" value="Genomic_DNA"/>
</dbReference>
<keyword evidence="2" id="KW-1185">Reference proteome</keyword>
<proteinExistence type="predicted"/>
<protein>
    <submittedName>
        <fullName evidence="1">Uncharacterized protein</fullName>
    </submittedName>
</protein>
<reference evidence="1" key="1">
    <citation type="journal article" date="2020" name="Stud. Mycol.">
        <title>101 Dothideomycetes genomes: a test case for predicting lifestyles and emergence of pathogens.</title>
        <authorList>
            <person name="Haridas S."/>
            <person name="Albert R."/>
            <person name="Binder M."/>
            <person name="Bloem J."/>
            <person name="Labutti K."/>
            <person name="Salamov A."/>
            <person name="Andreopoulos B."/>
            <person name="Baker S."/>
            <person name="Barry K."/>
            <person name="Bills G."/>
            <person name="Bluhm B."/>
            <person name="Cannon C."/>
            <person name="Castanera R."/>
            <person name="Culley D."/>
            <person name="Daum C."/>
            <person name="Ezra D."/>
            <person name="Gonzalez J."/>
            <person name="Henrissat B."/>
            <person name="Kuo A."/>
            <person name="Liang C."/>
            <person name="Lipzen A."/>
            <person name="Lutzoni F."/>
            <person name="Magnuson J."/>
            <person name="Mondo S."/>
            <person name="Nolan M."/>
            <person name="Ohm R."/>
            <person name="Pangilinan J."/>
            <person name="Park H.-J."/>
            <person name="Ramirez L."/>
            <person name="Alfaro M."/>
            <person name="Sun H."/>
            <person name="Tritt A."/>
            <person name="Yoshinaga Y."/>
            <person name="Zwiers L.-H."/>
            <person name="Turgeon B."/>
            <person name="Goodwin S."/>
            <person name="Spatafora J."/>
            <person name="Crous P."/>
            <person name="Grigoriev I."/>
        </authorList>
    </citation>
    <scope>NUCLEOTIDE SEQUENCE</scope>
    <source>
        <strain evidence="1">CBS 525.71</strain>
    </source>
</reference>
<comment type="caution">
    <text evidence="1">The sequence shown here is derived from an EMBL/GenBank/DDBJ whole genome shotgun (WGS) entry which is preliminary data.</text>
</comment>
<evidence type="ECO:0000313" key="1">
    <source>
        <dbReference type="EMBL" id="KAF2630763.1"/>
    </source>
</evidence>
<accession>A0ACB6S9V9</accession>
<gene>
    <name evidence="1" type="ORF">BU25DRAFT_247194</name>
</gene>
<sequence length="175" mass="19087">MRHGGSLAAASAPSTPASPGCFRRTIPAVTEPCQSLARALPGSGRCTVHHPELVSVVRLCLGNLSGFRHAVRFVAHKHTRKRNCGEVLELWTIISIAAPYPWIGISSPILHCGSTITLDRPSRLEIISESHKDCRMLHPHSRCLQSTRRVLEYNALWPLALPMSAITRAAAFASL</sequence>
<organism evidence="1 2">
    <name type="scientific">Macroventuria anomochaeta</name>
    <dbReference type="NCBI Taxonomy" id="301207"/>
    <lineage>
        <taxon>Eukaryota</taxon>
        <taxon>Fungi</taxon>
        <taxon>Dikarya</taxon>
        <taxon>Ascomycota</taxon>
        <taxon>Pezizomycotina</taxon>
        <taxon>Dothideomycetes</taxon>
        <taxon>Pleosporomycetidae</taxon>
        <taxon>Pleosporales</taxon>
        <taxon>Pleosporineae</taxon>
        <taxon>Didymellaceae</taxon>
        <taxon>Macroventuria</taxon>
    </lineage>
</organism>